<organism evidence="1 2">
    <name type="scientific">Russula earlei</name>
    <dbReference type="NCBI Taxonomy" id="71964"/>
    <lineage>
        <taxon>Eukaryota</taxon>
        <taxon>Fungi</taxon>
        <taxon>Dikarya</taxon>
        <taxon>Basidiomycota</taxon>
        <taxon>Agaricomycotina</taxon>
        <taxon>Agaricomycetes</taxon>
        <taxon>Russulales</taxon>
        <taxon>Russulaceae</taxon>
        <taxon>Russula</taxon>
    </lineage>
</organism>
<evidence type="ECO:0000313" key="1">
    <source>
        <dbReference type="EMBL" id="KAI9510957.1"/>
    </source>
</evidence>
<name>A0ACC0UIM0_9AGAM</name>
<dbReference type="EMBL" id="JAGFNK010000030">
    <property type="protein sequence ID" value="KAI9510957.1"/>
    <property type="molecule type" value="Genomic_DNA"/>
</dbReference>
<keyword evidence="2" id="KW-1185">Reference proteome</keyword>
<evidence type="ECO:0000313" key="2">
    <source>
        <dbReference type="Proteomes" id="UP001207468"/>
    </source>
</evidence>
<dbReference type="Proteomes" id="UP001207468">
    <property type="component" value="Unassembled WGS sequence"/>
</dbReference>
<accession>A0ACC0UIM0</accession>
<reference evidence="1" key="1">
    <citation type="submission" date="2021-03" db="EMBL/GenBank/DDBJ databases">
        <title>Evolutionary priming and transition to the ectomycorrhizal habit in an iconic lineage of mushroom-forming fungi: is preadaptation a requirement?</title>
        <authorList>
            <consortium name="DOE Joint Genome Institute"/>
            <person name="Looney B.P."/>
            <person name="Miyauchi S."/>
            <person name="Morin E."/>
            <person name="Drula E."/>
            <person name="Courty P.E."/>
            <person name="Chicoki N."/>
            <person name="Fauchery L."/>
            <person name="Kohler A."/>
            <person name="Kuo A."/>
            <person name="LaButti K."/>
            <person name="Pangilinan J."/>
            <person name="Lipzen A."/>
            <person name="Riley R."/>
            <person name="Andreopoulos W."/>
            <person name="He G."/>
            <person name="Johnson J."/>
            <person name="Barry K.W."/>
            <person name="Grigoriev I.V."/>
            <person name="Nagy L."/>
            <person name="Hibbett D."/>
            <person name="Henrissat B."/>
            <person name="Matheny P.B."/>
            <person name="Labbe J."/>
            <person name="Martin A.F."/>
        </authorList>
    </citation>
    <scope>NUCLEOTIDE SEQUENCE</scope>
    <source>
        <strain evidence="1">BPL698</strain>
    </source>
</reference>
<comment type="caution">
    <text evidence="1">The sequence shown here is derived from an EMBL/GenBank/DDBJ whole genome shotgun (WGS) entry which is preliminary data.</text>
</comment>
<protein>
    <submittedName>
        <fullName evidence="1">Uncharacterized protein</fullName>
    </submittedName>
</protein>
<sequence>MLYSASLLASLHHSLFRSQSGPTSSNPDASPKLTFLLLHRRPSRNVKLPELPKERLVSEDSHNPYDDKGRLRTIGTSGPPGQLEQPQEPGTIPTGTGDAVLEQKKLPRPPTPPDKVGRWSSLTGDPGRAWNRIKEPWSDPKPWVQLPAITYRPSFPHPQGIQLRPDLLPPPPKVNFFHRTLAHSDGDSGTASTTRRSGRQPGGRGANHYRGSVPRGSHRD</sequence>
<gene>
    <name evidence="1" type="ORF">F5148DRAFT_472190</name>
</gene>
<proteinExistence type="predicted"/>